<dbReference type="InterPro" id="IPR039910">
    <property type="entry name" value="D15-like"/>
</dbReference>
<dbReference type="STRING" id="1860122.A9404_12745"/>
<keyword evidence="8" id="KW-0998">Cell outer membrane</keyword>
<dbReference type="Pfam" id="PF07244">
    <property type="entry name" value="POTRA"/>
    <property type="match status" value="1"/>
</dbReference>
<dbReference type="AlphaFoldDB" id="A0A191ZJS8"/>
<keyword evidence="15" id="KW-1185">Reference proteome</keyword>
<feature type="domain" description="POTRA" evidence="12">
    <location>
        <begin position="196"/>
        <end position="265"/>
    </location>
</feature>
<comment type="subunit">
    <text evidence="10">Interacts with TamB to form the translocation and assembly module (TAM).</text>
</comment>
<evidence type="ECO:0000313" key="15">
    <source>
        <dbReference type="Proteomes" id="UP000078596"/>
    </source>
</evidence>
<dbReference type="GO" id="GO:0009279">
    <property type="term" value="C:cell outer membrane"/>
    <property type="evidence" value="ECO:0007669"/>
    <property type="project" value="UniProtKB-SubCell"/>
</dbReference>
<sequence length="582" mass="63513">MVRIGVGTACVFGVAGSGWAGSGPHLQLIGLTDPALVRNVGLSVPPIRFDCSAPEVMVRRYLASASTAAEQALQALGHFNATIQSRAIDQNDCREPQLDIVAGPVVHVTDVALDLRNAAGDDLTQAPFLQRFLHSAVPETGSPLNQAAYTDLREGIWSRVRGQGYLDARWTTHELIVDPVHNTARFVLTLEAGRPYRIGKISVDQSILEPALAERLTGSRPGDPYSTRTLVAMNQNLIASGYFSDVRVRPEVDNRQSDTVPITIKTTAAPRSSYEARVGYGTDTGARIGAKMARRYINAAGHHWKADFSLAQRQQTLNATYTIPRLSDPLNQHYDLYATVDREKNLGITTLSSTTGLQWVRDFNRWTSALFTEYLVERSQFGSNPAITSHYWLMGARLGWQNLNDPLFPTRGLVFSSSLSTAARPLLSSASLLRGQMMLGGLYPLGKWILKGRVELGGLNTSNFTQLPKTLRFFAGGDQSVRGYAYQSLGPTDSTGQAIGGQYLFTGSVEVMHPVHGQNWYGAAFVDTGNAFDTLQRIHLFTGAGVGVRWRSPVGMVRVDVAYPFDGTRRVPRLSLGIGAAF</sequence>
<keyword evidence="5" id="KW-0812">Transmembrane</keyword>
<evidence type="ECO:0000259" key="11">
    <source>
        <dbReference type="Pfam" id="PF01103"/>
    </source>
</evidence>
<dbReference type="Gene3D" id="2.40.160.50">
    <property type="entry name" value="membrane protein fhac: a member of the omp85/tpsb transporter family"/>
    <property type="match status" value="1"/>
</dbReference>
<evidence type="ECO:0000256" key="4">
    <source>
        <dbReference type="ARBA" id="ARBA00022452"/>
    </source>
</evidence>
<comment type="subcellular location">
    <subcellularLocation>
        <location evidence="1">Cell outer membrane</location>
    </subcellularLocation>
</comment>
<evidence type="ECO:0000256" key="10">
    <source>
        <dbReference type="ARBA" id="ARBA00093548"/>
    </source>
</evidence>
<evidence type="ECO:0000256" key="3">
    <source>
        <dbReference type="ARBA" id="ARBA00015419"/>
    </source>
</evidence>
<gene>
    <name evidence="14" type="ORF">A9404_12745</name>
</gene>
<keyword evidence="4" id="KW-1134">Transmembrane beta strand</keyword>
<evidence type="ECO:0000256" key="2">
    <source>
        <dbReference type="ARBA" id="ARBA00010248"/>
    </source>
</evidence>
<keyword evidence="7" id="KW-0472">Membrane</keyword>
<protein>
    <recommendedName>
        <fullName evidence="3">Translocation and assembly module subunit TamA</fullName>
    </recommendedName>
    <alternativeName>
        <fullName evidence="9">Autotransporter assembly factor TamA</fullName>
    </alternativeName>
</protein>
<dbReference type="Gene3D" id="3.10.20.310">
    <property type="entry name" value="membrane protein fhac"/>
    <property type="match status" value="3"/>
</dbReference>
<dbReference type="InterPro" id="IPR035243">
    <property type="entry name" value="TamA_POTRA_Dom_1"/>
</dbReference>
<keyword evidence="6" id="KW-0732">Signal</keyword>
<organism evidence="14 15">
    <name type="scientific">Halothiobacillus diazotrophicus</name>
    <dbReference type="NCBI Taxonomy" id="1860122"/>
    <lineage>
        <taxon>Bacteria</taxon>
        <taxon>Pseudomonadati</taxon>
        <taxon>Pseudomonadota</taxon>
        <taxon>Gammaproteobacteria</taxon>
        <taxon>Chromatiales</taxon>
        <taxon>Halothiobacillaceae</taxon>
        <taxon>Halothiobacillus</taxon>
    </lineage>
</organism>
<evidence type="ECO:0000256" key="5">
    <source>
        <dbReference type="ARBA" id="ARBA00022692"/>
    </source>
</evidence>
<comment type="similarity">
    <text evidence="2">Belongs to the TamA family.</text>
</comment>
<dbReference type="KEGG" id="haz:A9404_12745"/>
<evidence type="ECO:0000259" key="12">
    <source>
        <dbReference type="Pfam" id="PF07244"/>
    </source>
</evidence>
<evidence type="ECO:0000256" key="8">
    <source>
        <dbReference type="ARBA" id="ARBA00023237"/>
    </source>
</evidence>
<dbReference type="Proteomes" id="UP000078596">
    <property type="component" value="Chromosome"/>
</dbReference>
<name>A0A191ZJS8_9GAMM</name>
<dbReference type="EMBL" id="CP016027">
    <property type="protein sequence ID" value="ANJ68125.1"/>
    <property type="molecule type" value="Genomic_DNA"/>
</dbReference>
<evidence type="ECO:0000256" key="1">
    <source>
        <dbReference type="ARBA" id="ARBA00004442"/>
    </source>
</evidence>
<evidence type="ECO:0000256" key="7">
    <source>
        <dbReference type="ARBA" id="ARBA00023136"/>
    </source>
</evidence>
<evidence type="ECO:0000313" key="14">
    <source>
        <dbReference type="EMBL" id="ANJ68125.1"/>
    </source>
</evidence>
<evidence type="ECO:0000256" key="9">
    <source>
        <dbReference type="ARBA" id="ARBA00033063"/>
    </source>
</evidence>
<proteinExistence type="inferred from homology"/>
<dbReference type="Pfam" id="PF01103">
    <property type="entry name" value="Omp85"/>
    <property type="match status" value="1"/>
</dbReference>
<feature type="domain" description="Bacterial surface antigen (D15)" evidence="11">
    <location>
        <begin position="301"/>
        <end position="582"/>
    </location>
</feature>
<dbReference type="PANTHER" id="PTHR12815:SF47">
    <property type="entry name" value="TRANSLOCATION AND ASSEMBLY MODULE SUBUNIT TAMA"/>
    <property type="match status" value="1"/>
</dbReference>
<feature type="domain" description="TamA POTRA" evidence="13">
    <location>
        <begin position="28"/>
        <end position="98"/>
    </location>
</feature>
<dbReference type="GO" id="GO:0009306">
    <property type="term" value="P:protein secretion"/>
    <property type="evidence" value="ECO:0007669"/>
    <property type="project" value="TreeGrafter"/>
</dbReference>
<dbReference type="Pfam" id="PF17243">
    <property type="entry name" value="POTRA_TamA_1"/>
    <property type="match status" value="1"/>
</dbReference>
<dbReference type="InterPro" id="IPR000184">
    <property type="entry name" value="Bac_surfAg_D15"/>
</dbReference>
<dbReference type="GO" id="GO:0097347">
    <property type="term" value="C:TAM protein secretion complex"/>
    <property type="evidence" value="ECO:0007669"/>
    <property type="project" value="TreeGrafter"/>
</dbReference>
<evidence type="ECO:0000256" key="6">
    <source>
        <dbReference type="ARBA" id="ARBA00022729"/>
    </source>
</evidence>
<dbReference type="InterPro" id="IPR010827">
    <property type="entry name" value="BamA/TamA_POTRA"/>
</dbReference>
<dbReference type="PANTHER" id="PTHR12815">
    <property type="entry name" value="SORTING AND ASSEMBLY MACHINERY SAMM50 PROTEIN FAMILY MEMBER"/>
    <property type="match status" value="1"/>
</dbReference>
<dbReference type="OrthoDB" id="9769707at2"/>
<evidence type="ECO:0000259" key="13">
    <source>
        <dbReference type="Pfam" id="PF17243"/>
    </source>
</evidence>
<accession>A0A191ZJS8</accession>
<reference evidence="14 15" key="1">
    <citation type="submission" date="2016-06" db="EMBL/GenBank/DDBJ databases">
        <title>Insight into the functional genes involving in sulfur oxidation in Pearl River water.</title>
        <authorList>
            <person name="Luo J."/>
            <person name="Tan X."/>
            <person name="Lin W."/>
        </authorList>
    </citation>
    <scope>NUCLEOTIDE SEQUENCE [LARGE SCALE GENOMIC DNA]</scope>
    <source>
        <strain evidence="14 15">LS2</strain>
    </source>
</reference>